<dbReference type="Pfam" id="PF02209">
    <property type="entry name" value="VHP"/>
    <property type="match status" value="1"/>
</dbReference>
<dbReference type="InterPro" id="IPR036886">
    <property type="entry name" value="Villin_headpiece_dom_sf"/>
</dbReference>
<dbReference type="EMBL" id="HBFB01019480">
    <property type="protein sequence ID" value="CAD8682929.1"/>
    <property type="molecule type" value="Transcribed_RNA"/>
</dbReference>
<dbReference type="PROSITE" id="PS51089">
    <property type="entry name" value="HP"/>
    <property type="match status" value="1"/>
</dbReference>
<name>A0A7S0RP46_9CHLO</name>
<evidence type="ECO:0000256" key="1">
    <source>
        <dbReference type="SAM" id="MobiDB-lite"/>
    </source>
</evidence>
<dbReference type="AlphaFoldDB" id="A0A7S0RP46"/>
<dbReference type="GO" id="GO:0003779">
    <property type="term" value="F:actin binding"/>
    <property type="evidence" value="ECO:0007669"/>
    <property type="project" value="InterPro"/>
</dbReference>
<dbReference type="GO" id="GO:0007010">
    <property type="term" value="P:cytoskeleton organization"/>
    <property type="evidence" value="ECO:0007669"/>
    <property type="project" value="InterPro"/>
</dbReference>
<proteinExistence type="predicted"/>
<feature type="domain" description="HP" evidence="2">
    <location>
        <begin position="164"/>
        <end position="228"/>
    </location>
</feature>
<organism evidence="3">
    <name type="scientific">Chlamydomonas leiostraca</name>
    <dbReference type="NCBI Taxonomy" id="1034604"/>
    <lineage>
        <taxon>Eukaryota</taxon>
        <taxon>Viridiplantae</taxon>
        <taxon>Chlorophyta</taxon>
        <taxon>core chlorophytes</taxon>
        <taxon>Chlorophyceae</taxon>
        <taxon>CS clade</taxon>
        <taxon>Chlamydomonadales</taxon>
        <taxon>Chlamydomonadaceae</taxon>
        <taxon>Chlamydomonas</taxon>
    </lineage>
</organism>
<dbReference type="PROSITE" id="PS51257">
    <property type="entry name" value="PROKAR_LIPOPROTEIN"/>
    <property type="match status" value="1"/>
</dbReference>
<feature type="region of interest" description="Disordered" evidence="1">
    <location>
        <begin position="1"/>
        <end position="36"/>
    </location>
</feature>
<dbReference type="InterPro" id="IPR003128">
    <property type="entry name" value="Villin_headpiece"/>
</dbReference>
<protein>
    <recommendedName>
        <fullName evidence="2">HP domain-containing protein</fullName>
    </recommendedName>
</protein>
<evidence type="ECO:0000259" key="2">
    <source>
        <dbReference type="PROSITE" id="PS51089"/>
    </source>
</evidence>
<feature type="compositionally biased region" description="Low complexity" evidence="1">
    <location>
        <begin position="15"/>
        <end position="24"/>
    </location>
</feature>
<reference evidence="3" key="1">
    <citation type="submission" date="2021-01" db="EMBL/GenBank/DDBJ databases">
        <authorList>
            <person name="Corre E."/>
            <person name="Pelletier E."/>
            <person name="Niang G."/>
            <person name="Scheremetjew M."/>
            <person name="Finn R."/>
            <person name="Kale V."/>
            <person name="Holt S."/>
            <person name="Cochrane G."/>
            <person name="Meng A."/>
            <person name="Brown T."/>
            <person name="Cohen L."/>
        </authorList>
    </citation>
    <scope>NUCLEOTIDE SEQUENCE</scope>
    <source>
        <strain evidence="3">SAG 11-49</strain>
    </source>
</reference>
<gene>
    <name evidence="3" type="ORF">CLEI1391_LOCUS10935</name>
</gene>
<dbReference type="SUPFAM" id="SSF47050">
    <property type="entry name" value="VHP, Villin headpiece domain"/>
    <property type="match status" value="1"/>
</dbReference>
<dbReference type="Gene3D" id="1.10.950.10">
    <property type="entry name" value="Villin headpiece domain"/>
    <property type="match status" value="1"/>
</dbReference>
<evidence type="ECO:0000313" key="3">
    <source>
        <dbReference type="EMBL" id="CAD8682929.1"/>
    </source>
</evidence>
<sequence>MRVASVPSPVPSPRRSPGGSHASSGGSGCEVTSTSPSSKDALIVQHSLQAGTLQELCWRVVKSHITANNVLDLLRFAEQFDMVPGFVNIRAHCMGYVLRAYEVLRERKGREELAAVVDAGTLARLEAAVEERGRVASGLKAVLGRVVELPPPPPSCEQQAPSVGGHAVSYPYSYLVAGVGWPAAVDPSARETHMCAAEFAQVFGMSWDAYCALPSWKRTVLKQQHRLF</sequence>
<dbReference type="SMART" id="SM00153">
    <property type="entry name" value="VHP"/>
    <property type="match status" value="1"/>
</dbReference>
<accession>A0A7S0RP46</accession>